<keyword evidence="2" id="KW-0378">Hydrolase</keyword>
<dbReference type="InterPro" id="IPR036691">
    <property type="entry name" value="Endo/exonu/phosph_ase_sf"/>
</dbReference>
<dbReference type="PANTHER" id="PTHR12121">
    <property type="entry name" value="CARBON CATABOLITE REPRESSOR PROTEIN 4"/>
    <property type="match status" value="1"/>
</dbReference>
<keyword evidence="2" id="KW-0540">Nuclease</keyword>
<accession>A0A9W6PZV0</accession>
<dbReference type="InterPro" id="IPR005135">
    <property type="entry name" value="Endo/exonuclease/phosphatase"/>
</dbReference>
<dbReference type="Gene3D" id="3.60.10.10">
    <property type="entry name" value="Endonuclease/exonuclease/phosphatase"/>
    <property type="match status" value="1"/>
</dbReference>
<dbReference type="SUPFAM" id="SSF56219">
    <property type="entry name" value="DNase I-like"/>
    <property type="match status" value="1"/>
</dbReference>
<dbReference type="Pfam" id="PF03372">
    <property type="entry name" value="Exo_endo_phos"/>
    <property type="match status" value="1"/>
</dbReference>
<dbReference type="GO" id="GO:0004519">
    <property type="term" value="F:endonuclease activity"/>
    <property type="evidence" value="ECO:0007669"/>
    <property type="project" value="UniProtKB-KW"/>
</dbReference>
<dbReference type="PANTHER" id="PTHR12121:SF36">
    <property type="entry name" value="ENDONUCLEASE_EXONUCLEASE_PHOSPHATASE DOMAIN-CONTAINING PROTEIN"/>
    <property type="match status" value="1"/>
</dbReference>
<organism evidence="2 3">
    <name type="scientific">Actinomadura rubrobrunea</name>
    <dbReference type="NCBI Taxonomy" id="115335"/>
    <lineage>
        <taxon>Bacteria</taxon>
        <taxon>Bacillati</taxon>
        <taxon>Actinomycetota</taxon>
        <taxon>Actinomycetes</taxon>
        <taxon>Streptosporangiales</taxon>
        <taxon>Thermomonosporaceae</taxon>
        <taxon>Actinomadura</taxon>
    </lineage>
</organism>
<dbReference type="RefSeq" id="WP_083950850.1">
    <property type="nucleotide sequence ID" value="NZ_BSRZ01000010.1"/>
</dbReference>
<dbReference type="GO" id="GO:0003677">
    <property type="term" value="F:DNA binding"/>
    <property type="evidence" value="ECO:0007669"/>
    <property type="project" value="InterPro"/>
</dbReference>
<name>A0A9W6PZV0_9ACTN</name>
<dbReference type="PROSITE" id="PS00726">
    <property type="entry name" value="AP_NUCLEASE_F1_1"/>
    <property type="match status" value="1"/>
</dbReference>
<dbReference type="GO" id="GO:0000175">
    <property type="term" value="F:3'-5'-RNA exonuclease activity"/>
    <property type="evidence" value="ECO:0007669"/>
    <property type="project" value="TreeGrafter"/>
</dbReference>
<dbReference type="Proteomes" id="UP001165124">
    <property type="component" value="Unassembled WGS sequence"/>
</dbReference>
<dbReference type="GO" id="GO:0006281">
    <property type="term" value="P:DNA repair"/>
    <property type="evidence" value="ECO:0007669"/>
    <property type="project" value="InterPro"/>
</dbReference>
<dbReference type="InterPro" id="IPR050410">
    <property type="entry name" value="CCR4/nocturin_mRNA_transcr"/>
</dbReference>
<proteinExistence type="predicted"/>
<gene>
    <name evidence="2" type="ORF">Arub01_39710</name>
</gene>
<comment type="caution">
    <text evidence="2">The sequence shown here is derived from an EMBL/GenBank/DDBJ whole genome shotgun (WGS) entry which is preliminary data.</text>
</comment>
<keyword evidence="3" id="KW-1185">Reference proteome</keyword>
<keyword evidence="2" id="KW-0255">Endonuclease</keyword>
<sequence>MSRSEWPVRRRWLWSLVAGVATLGMSGAVVAWPVTEPDPTVRVMTYNVRGVADPPPRDWRTRLPLVKRLLRRHDPDLLGVQEAKWPQMRDLERALPGHRWIGMGLRGGTRDQFVAVFYRADRFELLDFDHFWLSDTPHVIGSATWGNRYVRMATWVKLRDRRTGTVLYQLNTHFDHESERAREKSAELVLKRVRGFQPGVPVLVTGDFNDTAGDSRAYSILTGADALQDTWVTARRRSTQYKTDARWKPPVPGGRRVDWILARGRVETLWSEIDPWHSGGVYPSDHFPVIAHVRFGPAAAR</sequence>
<dbReference type="CDD" id="cd09083">
    <property type="entry name" value="EEP-1"/>
    <property type="match status" value="1"/>
</dbReference>
<dbReference type="AlphaFoldDB" id="A0A9W6PZV0"/>
<reference evidence="2" key="1">
    <citation type="submission" date="2023-02" db="EMBL/GenBank/DDBJ databases">
        <title>Actinomadura rubrobrunea NBRC 14622.</title>
        <authorList>
            <person name="Ichikawa N."/>
            <person name="Sato H."/>
            <person name="Tonouchi N."/>
        </authorList>
    </citation>
    <scope>NUCLEOTIDE SEQUENCE</scope>
    <source>
        <strain evidence="2">NBRC 14622</strain>
    </source>
</reference>
<protein>
    <submittedName>
        <fullName evidence="2">Endonuclease</fullName>
    </submittedName>
</protein>
<feature type="domain" description="Endonuclease/exonuclease/phosphatase" evidence="1">
    <location>
        <begin position="44"/>
        <end position="286"/>
    </location>
</feature>
<dbReference type="InterPro" id="IPR020847">
    <property type="entry name" value="AP_endonuclease_F1_BS"/>
</dbReference>
<evidence type="ECO:0000313" key="2">
    <source>
        <dbReference type="EMBL" id="GLW65727.1"/>
    </source>
</evidence>
<evidence type="ECO:0000259" key="1">
    <source>
        <dbReference type="Pfam" id="PF03372"/>
    </source>
</evidence>
<dbReference type="EMBL" id="BSRZ01000010">
    <property type="protein sequence ID" value="GLW65727.1"/>
    <property type="molecule type" value="Genomic_DNA"/>
</dbReference>
<evidence type="ECO:0000313" key="3">
    <source>
        <dbReference type="Proteomes" id="UP001165124"/>
    </source>
</evidence>